<reference evidence="2" key="2">
    <citation type="journal article" date="2023" name="Microbiol Resour">
        <title>Decontamination and Annotation of the Draft Genome Sequence of the Oomycete Lagenidium giganteum ARSEF 373.</title>
        <authorList>
            <person name="Morgan W.R."/>
            <person name="Tartar A."/>
        </authorList>
    </citation>
    <scope>NUCLEOTIDE SEQUENCE</scope>
    <source>
        <strain evidence="2">ARSEF 373</strain>
    </source>
</reference>
<dbReference type="Gene3D" id="1.10.510.10">
    <property type="entry name" value="Transferase(Phosphotransferase) domain 1"/>
    <property type="match status" value="1"/>
</dbReference>
<dbReference type="InterPro" id="IPR000719">
    <property type="entry name" value="Prot_kinase_dom"/>
</dbReference>
<evidence type="ECO:0000259" key="1">
    <source>
        <dbReference type="PROSITE" id="PS50011"/>
    </source>
</evidence>
<dbReference type="Proteomes" id="UP001146120">
    <property type="component" value="Unassembled WGS sequence"/>
</dbReference>
<comment type="caution">
    <text evidence="2">The sequence shown here is derived from an EMBL/GenBank/DDBJ whole genome shotgun (WGS) entry which is preliminary data.</text>
</comment>
<sequence>MTAEVGTLAWIAPEVLSGERYTEKADIYSFGVILAEIDTLRQPYVRHTTDTRASLNNVHLALLVCAGQLRPEFSPLCPQVVRALADQCLKQDPVERPSAIEVVAALGRLGEKKSMSREG</sequence>
<organism evidence="2 3">
    <name type="scientific">Lagenidium giganteum</name>
    <dbReference type="NCBI Taxonomy" id="4803"/>
    <lineage>
        <taxon>Eukaryota</taxon>
        <taxon>Sar</taxon>
        <taxon>Stramenopiles</taxon>
        <taxon>Oomycota</taxon>
        <taxon>Peronosporomycetes</taxon>
        <taxon>Pythiales</taxon>
        <taxon>Pythiaceae</taxon>
    </lineage>
</organism>
<name>A0AAV2YX22_9STRA</name>
<protein>
    <recommendedName>
        <fullName evidence="1">Protein kinase domain-containing protein</fullName>
    </recommendedName>
</protein>
<dbReference type="SUPFAM" id="SSF56112">
    <property type="entry name" value="Protein kinase-like (PK-like)"/>
    <property type="match status" value="1"/>
</dbReference>
<dbReference type="GO" id="GO:0004674">
    <property type="term" value="F:protein serine/threonine kinase activity"/>
    <property type="evidence" value="ECO:0007669"/>
    <property type="project" value="TreeGrafter"/>
</dbReference>
<gene>
    <name evidence="2" type="ORF">N0F65_005759</name>
</gene>
<dbReference type="AlphaFoldDB" id="A0AAV2YX22"/>
<dbReference type="Pfam" id="PF00069">
    <property type="entry name" value="Pkinase"/>
    <property type="match status" value="1"/>
</dbReference>
<dbReference type="EMBL" id="DAKRPA010000103">
    <property type="protein sequence ID" value="DAZ98575.1"/>
    <property type="molecule type" value="Genomic_DNA"/>
</dbReference>
<dbReference type="GO" id="GO:0005524">
    <property type="term" value="F:ATP binding"/>
    <property type="evidence" value="ECO:0007669"/>
    <property type="project" value="InterPro"/>
</dbReference>
<dbReference type="PROSITE" id="PS50011">
    <property type="entry name" value="PROTEIN_KINASE_DOM"/>
    <property type="match status" value="1"/>
</dbReference>
<dbReference type="InterPro" id="IPR011009">
    <property type="entry name" value="Kinase-like_dom_sf"/>
</dbReference>
<proteinExistence type="predicted"/>
<dbReference type="PANTHER" id="PTHR44329">
    <property type="entry name" value="SERINE/THREONINE-PROTEIN KINASE TNNI3K-RELATED"/>
    <property type="match status" value="1"/>
</dbReference>
<evidence type="ECO:0000313" key="3">
    <source>
        <dbReference type="Proteomes" id="UP001146120"/>
    </source>
</evidence>
<evidence type="ECO:0000313" key="2">
    <source>
        <dbReference type="EMBL" id="DAZ98575.1"/>
    </source>
</evidence>
<dbReference type="PANTHER" id="PTHR44329:SF214">
    <property type="entry name" value="PROTEIN KINASE DOMAIN-CONTAINING PROTEIN"/>
    <property type="match status" value="1"/>
</dbReference>
<reference evidence="2" key="1">
    <citation type="submission" date="2022-11" db="EMBL/GenBank/DDBJ databases">
        <authorList>
            <person name="Morgan W.R."/>
            <person name="Tartar A."/>
        </authorList>
    </citation>
    <scope>NUCLEOTIDE SEQUENCE</scope>
    <source>
        <strain evidence="2">ARSEF 373</strain>
    </source>
</reference>
<accession>A0AAV2YX22</accession>
<keyword evidence="3" id="KW-1185">Reference proteome</keyword>
<feature type="domain" description="Protein kinase" evidence="1">
    <location>
        <begin position="1"/>
        <end position="109"/>
    </location>
</feature>
<dbReference type="InterPro" id="IPR051681">
    <property type="entry name" value="Ser/Thr_Kinases-Pseudokinases"/>
</dbReference>